<dbReference type="InterPro" id="IPR008775">
    <property type="entry name" value="Phytyl_CoA_dOase-like"/>
</dbReference>
<protein>
    <submittedName>
        <fullName evidence="1">Phytanoyl-CoA dioxygenase family protein</fullName>
    </submittedName>
</protein>
<dbReference type="Pfam" id="PF05721">
    <property type="entry name" value="PhyH"/>
    <property type="match status" value="1"/>
</dbReference>
<dbReference type="GeneID" id="95495619"/>
<dbReference type="GO" id="GO:0051213">
    <property type="term" value="F:dioxygenase activity"/>
    <property type="evidence" value="ECO:0007669"/>
    <property type="project" value="UniProtKB-KW"/>
</dbReference>
<dbReference type="Gene3D" id="2.60.120.620">
    <property type="entry name" value="q2cbj1_9rhob like domain"/>
    <property type="match status" value="1"/>
</dbReference>
<keyword evidence="2" id="KW-1185">Reference proteome</keyword>
<name>A0ABZ1Q892_9ACTN</name>
<organism evidence="1 2">
    <name type="scientific">Streptomyces erythrochromogenes</name>
    <dbReference type="NCBI Taxonomy" id="285574"/>
    <lineage>
        <taxon>Bacteria</taxon>
        <taxon>Bacillati</taxon>
        <taxon>Actinomycetota</taxon>
        <taxon>Actinomycetes</taxon>
        <taxon>Kitasatosporales</taxon>
        <taxon>Streptomycetaceae</taxon>
        <taxon>Streptomyces</taxon>
    </lineage>
</organism>
<reference evidence="1" key="1">
    <citation type="submission" date="2022-10" db="EMBL/GenBank/DDBJ databases">
        <title>The complete genomes of actinobacterial strains from the NBC collection.</title>
        <authorList>
            <person name="Joergensen T.S."/>
            <person name="Alvarez Arevalo M."/>
            <person name="Sterndorff E.B."/>
            <person name="Faurdal D."/>
            <person name="Vuksanovic O."/>
            <person name="Mourched A.-S."/>
            <person name="Charusanti P."/>
            <person name="Shaw S."/>
            <person name="Blin K."/>
            <person name="Weber T."/>
        </authorList>
    </citation>
    <scope>NUCLEOTIDE SEQUENCE</scope>
    <source>
        <strain evidence="1">NBC_00303</strain>
    </source>
</reference>
<dbReference type="SUPFAM" id="SSF51197">
    <property type="entry name" value="Clavaminate synthase-like"/>
    <property type="match status" value="1"/>
</dbReference>
<dbReference type="EMBL" id="CP108036">
    <property type="protein sequence ID" value="WUN78123.1"/>
    <property type="molecule type" value="Genomic_DNA"/>
</dbReference>
<proteinExistence type="predicted"/>
<keyword evidence="1" id="KW-0223">Dioxygenase</keyword>
<keyword evidence="1" id="KW-0560">Oxidoreductase</keyword>
<dbReference type="RefSeq" id="WP_266494050.1">
    <property type="nucleotide sequence ID" value="NZ_CP108036.1"/>
</dbReference>
<evidence type="ECO:0000313" key="1">
    <source>
        <dbReference type="EMBL" id="WUN78123.1"/>
    </source>
</evidence>
<accession>A0ABZ1Q892</accession>
<dbReference type="PANTHER" id="PTHR20883:SF48">
    <property type="entry name" value="ECTOINE DIOXYGENASE"/>
    <property type="match status" value="1"/>
</dbReference>
<dbReference type="Proteomes" id="UP001432312">
    <property type="component" value="Chromosome"/>
</dbReference>
<dbReference type="PANTHER" id="PTHR20883">
    <property type="entry name" value="PHYTANOYL-COA DIOXYGENASE DOMAIN CONTAINING 1"/>
    <property type="match status" value="1"/>
</dbReference>
<sequence>MTARSAPVTADVLTDEARRHYQENGFVRIPEVLTPSEVERFRAASEEVVAQHGPEIWGAGEDEVQVHFVAQAWLKHEALRDLALHPAITGMAKRLAGGPLRLYSTDILLKSGRETLNTLPTLVHDDETGLPLHGIERTLTAWVALVDVPAESGCLSYVPGSHLRDAAHRQVHMTSFAEYRPIADIWPDYDWQPRITVPLKAGDVAFHHCRTVHMAGANLTDNPRMGHGIVYMDDGSTYWPGTEDAHISHMAPGDPLDNEKFPLI</sequence>
<evidence type="ECO:0000313" key="2">
    <source>
        <dbReference type="Proteomes" id="UP001432312"/>
    </source>
</evidence>
<gene>
    <name evidence="1" type="ORF">OHA91_06250</name>
</gene>